<evidence type="ECO:0000313" key="3">
    <source>
        <dbReference type="Proteomes" id="UP000245618"/>
    </source>
</evidence>
<keyword evidence="1" id="KW-0472">Membrane</keyword>
<keyword evidence="3" id="KW-1185">Reference proteome</keyword>
<dbReference type="Proteomes" id="UP000245618">
    <property type="component" value="Unassembled WGS sequence"/>
</dbReference>
<sequence length="184" mass="20971">MTTNLPHGDLFKIFLKVFVTFIACFAIAMLLFGCASKPIESTHTIEGIIKHRTDTVKHTEISKAIQDSLIIQVAKVKTAKPECDSITQATLDQVLKQLNSRKKSGDNEAGIYYDELKGQIIAWQKIAETYKEKLATNKEKIYIKGDKEIIKIPVKYIPWWVKYLAYLGTATLLYGAYRISRIWI</sequence>
<dbReference type="RefSeq" id="WP_116762138.1">
    <property type="nucleotide sequence ID" value="NZ_QCZH01000006.1"/>
</dbReference>
<keyword evidence="1" id="KW-1133">Transmembrane helix</keyword>
<name>A0A2U1JWC7_9FLAO</name>
<evidence type="ECO:0000313" key="2">
    <source>
        <dbReference type="EMBL" id="PWA09511.1"/>
    </source>
</evidence>
<protein>
    <submittedName>
        <fullName evidence="2">Uncharacterized protein</fullName>
    </submittedName>
</protein>
<dbReference type="OrthoDB" id="1150509at2"/>
<reference evidence="2 3" key="1">
    <citation type="submission" date="2018-04" db="EMBL/GenBank/DDBJ databases">
        <title>Flavobacterium sp. nov., isolated from glacier ice.</title>
        <authorList>
            <person name="Liu Q."/>
            <person name="Xin Y.-H."/>
        </authorList>
    </citation>
    <scope>NUCLEOTIDE SEQUENCE [LARGE SCALE GENOMIC DNA]</scope>
    <source>
        <strain evidence="2 3">LB2P30</strain>
    </source>
</reference>
<feature type="transmembrane region" description="Helical" evidence="1">
    <location>
        <begin position="13"/>
        <end position="35"/>
    </location>
</feature>
<dbReference type="AlphaFoldDB" id="A0A2U1JWC7"/>
<dbReference type="EMBL" id="QCZH01000006">
    <property type="protein sequence ID" value="PWA09511.1"/>
    <property type="molecule type" value="Genomic_DNA"/>
</dbReference>
<accession>A0A2U1JWC7</accession>
<evidence type="ECO:0000256" key="1">
    <source>
        <dbReference type="SAM" id="Phobius"/>
    </source>
</evidence>
<comment type="caution">
    <text evidence="2">The sequence shown here is derived from an EMBL/GenBank/DDBJ whole genome shotgun (WGS) entry which is preliminary data.</text>
</comment>
<organism evidence="2 3">
    <name type="scientific">Flavobacterium laiguense</name>
    <dbReference type="NCBI Taxonomy" id="2169409"/>
    <lineage>
        <taxon>Bacteria</taxon>
        <taxon>Pseudomonadati</taxon>
        <taxon>Bacteroidota</taxon>
        <taxon>Flavobacteriia</taxon>
        <taxon>Flavobacteriales</taxon>
        <taxon>Flavobacteriaceae</taxon>
        <taxon>Flavobacterium</taxon>
    </lineage>
</organism>
<gene>
    <name evidence="2" type="ORF">DB891_07455</name>
</gene>
<keyword evidence="1" id="KW-0812">Transmembrane</keyword>
<proteinExistence type="predicted"/>